<dbReference type="Pfam" id="PF21858">
    <property type="entry name" value="DUF6914"/>
    <property type="match status" value="1"/>
</dbReference>
<dbReference type="InterPro" id="IPR054208">
    <property type="entry name" value="DUF6914"/>
</dbReference>
<organism evidence="1 2">
    <name type="scientific">Psilocybe cyanescens</name>
    <dbReference type="NCBI Taxonomy" id="93625"/>
    <lineage>
        <taxon>Eukaryota</taxon>
        <taxon>Fungi</taxon>
        <taxon>Dikarya</taxon>
        <taxon>Basidiomycota</taxon>
        <taxon>Agaricomycotina</taxon>
        <taxon>Agaricomycetes</taxon>
        <taxon>Agaricomycetidae</taxon>
        <taxon>Agaricales</taxon>
        <taxon>Agaricineae</taxon>
        <taxon>Strophariaceae</taxon>
        <taxon>Psilocybe</taxon>
    </lineage>
</organism>
<accession>A0A409X098</accession>
<dbReference type="AlphaFoldDB" id="A0A409X098"/>
<evidence type="ECO:0000313" key="2">
    <source>
        <dbReference type="Proteomes" id="UP000283269"/>
    </source>
</evidence>
<comment type="caution">
    <text evidence="1">The sequence shown here is derived from an EMBL/GenBank/DDBJ whole genome shotgun (WGS) entry which is preliminary data.</text>
</comment>
<dbReference type="EMBL" id="NHYD01002923">
    <property type="protein sequence ID" value="PPQ84152.1"/>
    <property type="molecule type" value="Genomic_DNA"/>
</dbReference>
<reference evidence="1 2" key="1">
    <citation type="journal article" date="2018" name="Evol. Lett.">
        <title>Horizontal gene cluster transfer increased hallucinogenic mushroom diversity.</title>
        <authorList>
            <person name="Reynolds H.T."/>
            <person name="Vijayakumar V."/>
            <person name="Gluck-Thaler E."/>
            <person name="Korotkin H.B."/>
            <person name="Matheny P.B."/>
            <person name="Slot J.C."/>
        </authorList>
    </citation>
    <scope>NUCLEOTIDE SEQUENCE [LARGE SCALE GENOMIC DNA]</scope>
    <source>
        <strain evidence="1 2">2631</strain>
    </source>
</reference>
<dbReference type="InParanoid" id="A0A409X098"/>
<name>A0A409X098_PSICY</name>
<keyword evidence="2" id="KW-1185">Reference proteome</keyword>
<evidence type="ECO:0000313" key="1">
    <source>
        <dbReference type="EMBL" id="PPQ84152.1"/>
    </source>
</evidence>
<dbReference type="OrthoDB" id="2679825at2759"/>
<dbReference type="Proteomes" id="UP000283269">
    <property type="component" value="Unassembled WGS sequence"/>
</dbReference>
<protein>
    <submittedName>
        <fullName evidence="1">Uncharacterized protein</fullName>
    </submittedName>
</protein>
<gene>
    <name evidence="1" type="ORF">CVT25_002018</name>
</gene>
<sequence length="186" mass="21180">MSNKNKMRLYLAYWRRQAKLDEGISYHVGLILSPKDPENNEDKVAMIYHAINRVIKLKHKAIEAWIFESKLSVPRTERLAGCMLLGKVSSTLEVDDITRILSTVHVPDQKEAEERNWRCSHWVLDALTLLEEKGIIPKLVDSPENTWRTGKAFVNELTGGNLNHNEPLYTCDTSGKKIGSEIPALD</sequence>
<proteinExistence type="predicted"/>